<evidence type="ECO:0000313" key="3">
    <source>
        <dbReference type="Proteomes" id="UP001165121"/>
    </source>
</evidence>
<dbReference type="EMBL" id="BSXT01000428">
    <property type="protein sequence ID" value="GMF27140.1"/>
    <property type="molecule type" value="Genomic_DNA"/>
</dbReference>
<dbReference type="InterPro" id="IPR043128">
    <property type="entry name" value="Rev_trsase/Diguanyl_cyclase"/>
</dbReference>
<protein>
    <submittedName>
        <fullName evidence="2">Unnamed protein product</fullName>
    </submittedName>
</protein>
<evidence type="ECO:0000313" key="2">
    <source>
        <dbReference type="EMBL" id="GMF27140.1"/>
    </source>
</evidence>
<dbReference type="Gene3D" id="3.30.70.270">
    <property type="match status" value="1"/>
</dbReference>
<gene>
    <name evidence="2" type="ORF">Pfra01_000531200</name>
</gene>
<dbReference type="Pfam" id="PF17919">
    <property type="entry name" value="RT_RNaseH_2"/>
    <property type="match status" value="1"/>
</dbReference>
<proteinExistence type="predicted"/>
<sequence>MPILSVVVENARELQQFLCAINWMRDSTNDFARQVEPLQRRLDAAFVNTKRTKRAAASISIDLEDAECQAFDQVKDALANAATLEFPDGQVTTRLFTDVSDVGYAIIVTQVANFDSNKPATEQQLRLVHCARGTFTGSQLNWTVIEKGAFPIAVACDKLDYLLLRPKSFGMYLTTGIIITSSRHMNPSRSMSRTNCCGGR</sequence>
<organism evidence="2 3">
    <name type="scientific">Phytophthora fragariaefolia</name>
    <dbReference type="NCBI Taxonomy" id="1490495"/>
    <lineage>
        <taxon>Eukaryota</taxon>
        <taxon>Sar</taxon>
        <taxon>Stramenopiles</taxon>
        <taxon>Oomycota</taxon>
        <taxon>Peronosporomycetes</taxon>
        <taxon>Peronosporales</taxon>
        <taxon>Peronosporaceae</taxon>
        <taxon>Phytophthora</taxon>
    </lineage>
</organism>
<dbReference type="PANTHER" id="PTHR33064:SF37">
    <property type="entry name" value="RIBONUCLEASE H"/>
    <property type="match status" value="1"/>
</dbReference>
<dbReference type="Proteomes" id="UP001165121">
    <property type="component" value="Unassembled WGS sequence"/>
</dbReference>
<accession>A0A9W6U8F3</accession>
<dbReference type="AlphaFoldDB" id="A0A9W6U8F3"/>
<dbReference type="PANTHER" id="PTHR33064">
    <property type="entry name" value="POL PROTEIN"/>
    <property type="match status" value="1"/>
</dbReference>
<evidence type="ECO:0000259" key="1">
    <source>
        <dbReference type="Pfam" id="PF17919"/>
    </source>
</evidence>
<dbReference type="InterPro" id="IPR041577">
    <property type="entry name" value="RT_RNaseH_2"/>
</dbReference>
<keyword evidence="3" id="KW-1185">Reference proteome</keyword>
<dbReference type="SUPFAM" id="SSF56672">
    <property type="entry name" value="DNA/RNA polymerases"/>
    <property type="match status" value="1"/>
</dbReference>
<reference evidence="2" key="1">
    <citation type="submission" date="2023-04" db="EMBL/GenBank/DDBJ databases">
        <title>Phytophthora fragariaefolia NBRC 109709.</title>
        <authorList>
            <person name="Ichikawa N."/>
            <person name="Sato H."/>
            <person name="Tonouchi N."/>
        </authorList>
    </citation>
    <scope>NUCLEOTIDE SEQUENCE</scope>
    <source>
        <strain evidence="2">NBRC 109709</strain>
    </source>
</reference>
<dbReference type="InterPro" id="IPR043502">
    <property type="entry name" value="DNA/RNA_pol_sf"/>
</dbReference>
<comment type="caution">
    <text evidence="2">The sequence shown here is derived from an EMBL/GenBank/DDBJ whole genome shotgun (WGS) entry which is preliminary data.</text>
</comment>
<name>A0A9W6U8F3_9STRA</name>
<dbReference type="OrthoDB" id="127017at2759"/>
<dbReference type="InterPro" id="IPR051320">
    <property type="entry name" value="Viral_Replic_Matur_Polypro"/>
</dbReference>
<feature type="domain" description="Reverse transcriptase/retrotransposon-derived protein RNase H-like" evidence="1">
    <location>
        <begin position="65"/>
        <end position="165"/>
    </location>
</feature>